<keyword evidence="1" id="KW-1133">Transmembrane helix</keyword>
<reference evidence="3" key="1">
    <citation type="submission" date="2019-04" db="EMBL/GenBank/DDBJ databases">
        <title>Complete genome sequence of Sphingomonas sp. W1-2-3.</title>
        <authorList>
            <person name="Im W.T."/>
        </authorList>
    </citation>
    <scope>NUCLEOTIDE SEQUENCE [LARGE SCALE GENOMIC DNA]</scope>
    <source>
        <strain evidence="3">W1-2-3</strain>
    </source>
</reference>
<dbReference type="InterPro" id="IPR052022">
    <property type="entry name" value="26kDa_periplasmic_antigen"/>
</dbReference>
<feature type="transmembrane region" description="Helical" evidence="1">
    <location>
        <begin position="28"/>
        <end position="51"/>
    </location>
</feature>
<evidence type="ECO:0000313" key="2">
    <source>
        <dbReference type="EMBL" id="QCI78699.1"/>
    </source>
</evidence>
<dbReference type="PIRSF" id="PIRSF029033">
    <property type="entry name" value="UCP029033"/>
    <property type="match status" value="1"/>
</dbReference>
<dbReference type="Gene3D" id="3.30.110.170">
    <property type="entry name" value="Protein of unknown function (DUF541), domain 1"/>
    <property type="match status" value="1"/>
</dbReference>
<accession>A0A4D7BST4</accession>
<dbReference type="EMBL" id="CP039704">
    <property type="protein sequence ID" value="QCI78699.1"/>
    <property type="molecule type" value="Genomic_DNA"/>
</dbReference>
<sequence length="259" mass="28127">MPCRICAGSNPERLFRKRGDIMTERSPIAAVILAAGLGLSGWFIGHGLLAARSGDRFVTVRGLAEKDITANVGGWTIRHMAVGPTLAAAQSSIARDTDTIRAFLAEQGFPAAAITIADVRVEDRAAWGDQRFGQSDTRFNINQTLEVRTDKVEALRKAIAAKTELVRRGVVLQTGDNDARFTYTALNAEKPAMIGAATRNARAAAEQFATDSKSRIGGIRRATQGYFEILPRSGDYGSAERAPEQRLRVVTTVDFYIQD</sequence>
<dbReference type="InterPro" id="IPR016907">
    <property type="entry name" value="UCP029033"/>
</dbReference>
<evidence type="ECO:0000256" key="1">
    <source>
        <dbReference type="SAM" id="Phobius"/>
    </source>
</evidence>
<protein>
    <submittedName>
        <fullName evidence="2">SIMPL domain-containing protein</fullName>
    </submittedName>
</protein>
<dbReference type="PANTHER" id="PTHR34387:SF2">
    <property type="entry name" value="SLR1258 PROTEIN"/>
    <property type="match status" value="1"/>
</dbReference>
<dbReference type="Pfam" id="PF04402">
    <property type="entry name" value="SIMPL"/>
    <property type="match status" value="1"/>
</dbReference>
<dbReference type="InterPro" id="IPR007497">
    <property type="entry name" value="SIMPL/DUF541"/>
</dbReference>
<dbReference type="AlphaFoldDB" id="A0A4D7BST4"/>
<proteinExistence type="predicted"/>
<dbReference type="Gene3D" id="3.30.70.2970">
    <property type="entry name" value="Protein of unknown function (DUF541), domain 2"/>
    <property type="match status" value="1"/>
</dbReference>
<keyword evidence="1" id="KW-0812">Transmembrane</keyword>
<keyword evidence="3" id="KW-1185">Reference proteome</keyword>
<name>A0A4D7BST4_9SPHN</name>
<dbReference type="PANTHER" id="PTHR34387">
    <property type="entry name" value="SLR1258 PROTEIN"/>
    <property type="match status" value="1"/>
</dbReference>
<dbReference type="KEGG" id="hgn:E6W36_00815"/>
<dbReference type="Proteomes" id="UP000298714">
    <property type="component" value="Chromosome"/>
</dbReference>
<organism evidence="2 3">
    <name type="scientific">Hankyongella ginsenosidimutans</name>
    <dbReference type="NCBI Taxonomy" id="1763828"/>
    <lineage>
        <taxon>Bacteria</taxon>
        <taxon>Pseudomonadati</taxon>
        <taxon>Pseudomonadota</taxon>
        <taxon>Alphaproteobacteria</taxon>
        <taxon>Sphingomonadales</taxon>
        <taxon>Sphingomonadaceae</taxon>
        <taxon>Hankyongella</taxon>
    </lineage>
</organism>
<evidence type="ECO:0000313" key="3">
    <source>
        <dbReference type="Proteomes" id="UP000298714"/>
    </source>
</evidence>
<dbReference type="GO" id="GO:0006974">
    <property type="term" value="P:DNA damage response"/>
    <property type="evidence" value="ECO:0007669"/>
    <property type="project" value="TreeGrafter"/>
</dbReference>
<gene>
    <name evidence="2" type="ORF">E6W36_00815</name>
</gene>
<keyword evidence="1" id="KW-0472">Membrane</keyword>